<reference evidence="1 2" key="1">
    <citation type="journal article" date="2013" name="Genome Announc.">
        <title>Genome of the haloarchaeon Natronomonas moolapensis, a neutrophilic member of a previously haloalkaliphilic genus.</title>
        <authorList>
            <person name="Dyall-Smith M.L."/>
            <person name="Pfeiffer F."/>
            <person name="Oberwinkler T."/>
            <person name="Klee K."/>
            <person name="Rampp M."/>
            <person name="Palm P."/>
            <person name="Gross K."/>
            <person name="Schuster S.C."/>
            <person name="Oesterhelt D."/>
        </authorList>
    </citation>
    <scope>NUCLEOTIDE SEQUENCE [LARGE SCALE GENOMIC DNA]</scope>
    <source>
        <strain evidence="2">DSM 18674 / JCM 14361 / 8.8.11</strain>
    </source>
</reference>
<dbReference type="KEGG" id="nmo:Nmlp_2233"/>
<dbReference type="Pfam" id="PF20127">
    <property type="entry name" value="DUF6517"/>
    <property type="match status" value="1"/>
</dbReference>
<dbReference type="Proteomes" id="UP000011867">
    <property type="component" value="Chromosome"/>
</dbReference>
<dbReference type="HOGENOM" id="CLU_097418_0_0_2"/>
<evidence type="ECO:0000313" key="1">
    <source>
        <dbReference type="EMBL" id="CCQ36405.1"/>
    </source>
</evidence>
<organism evidence="1 2">
    <name type="scientific">Natronomonas moolapensis (strain DSM 18674 / CECT 7526 / JCM 14361 / 8.8.11)</name>
    <dbReference type="NCBI Taxonomy" id="268739"/>
    <lineage>
        <taxon>Archaea</taxon>
        <taxon>Methanobacteriati</taxon>
        <taxon>Methanobacteriota</taxon>
        <taxon>Stenosarchaea group</taxon>
        <taxon>Halobacteria</taxon>
        <taxon>Halobacteriales</taxon>
        <taxon>Natronomonadaceae</taxon>
        <taxon>Natronomonas</taxon>
    </lineage>
</organism>
<name>M1XKS1_NATM8</name>
<dbReference type="GeneID" id="14651170"/>
<protein>
    <submittedName>
        <fullName evidence="1">Uncharacterized protein</fullName>
    </submittedName>
</protein>
<dbReference type="PROSITE" id="PS51257">
    <property type="entry name" value="PROKAR_LIPOPROTEIN"/>
    <property type="match status" value="1"/>
</dbReference>
<evidence type="ECO:0000313" key="2">
    <source>
        <dbReference type="Proteomes" id="UP000011867"/>
    </source>
</evidence>
<accession>M1XKS1</accession>
<dbReference type="RefSeq" id="WP_015409205.1">
    <property type="nucleotide sequence ID" value="NC_020388.1"/>
</dbReference>
<sequence>MRRRTLLGGAVGIAASAAAGCLGAVGMDEYEATPAGVDPAVREETGYEQTAVEEQVIERTVDAGVSEEITVRNYLTEHQKGVDLGPIGTVQAATFTVFTSPKISIAGRGLNPIAGMSAAELIEAIESDSEGLSDVERVEDGEATVLGQSTAESLFEAEAELDAGVSVDVNLHVTESVETTDDHLVTIGVYPREVEAAEADNVAAMRSGVVERVE</sequence>
<gene>
    <name evidence="1" type="ordered locus">Nmlp_2233</name>
</gene>
<dbReference type="eggNOG" id="arCOG06262">
    <property type="taxonomic scope" value="Archaea"/>
</dbReference>
<keyword evidence="2" id="KW-1185">Reference proteome</keyword>
<proteinExistence type="predicted"/>
<dbReference type="InterPro" id="IPR045396">
    <property type="entry name" value="DUF6517"/>
</dbReference>
<dbReference type="OrthoDB" id="205286at2157"/>
<dbReference type="EMBL" id="HF582854">
    <property type="protein sequence ID" value="CCQ36405.1"/>
    <property type="molecule type" value="Genomic_DNA"/>
</dbReference>
<dbReference type="AlphaFoldDB" id="M1XKS1"/>